<dbReference type="PROSITE" id="PS51301">
    <property type="entry name" value="KILA_N"/>
    <property type="match status" value="1"/>
</dbReference>
<dbReference type="RefSeq" id="YP_009046726.1">
    <property type="nucleotide sequence ID" value="NC_024451.1"/>
</dbReference>
<feature type="coiled-coil region" evidence="1">
    <location>
        <begin position="138"/>
        <end position="215"/>
    </location>
</feature>
<proteinExistence type="predicted"/>
<sequence length="356" mass="41158">MASLNDICYEQIKDNFHHGIFGDFKLVVDKETGYFNATKLCKDGGKKFRNWTVLEKSKKLLRFYDHKNRGHNHGLYEVKGANKNETDAKITGQYVSKELILDIASWISIEFYDKCNEIIVDFFVSEFKTKEMTLIQQINLAEEKMEKLVLENTEIIKEKEDKIDSLEQLIKQMKIDSETRHNQIIGYAEYTKEQLDQTKDQLDHLTDIVEDHNETLPDKFADVVKPLTDNFVKSPKENSLKARFVVLGLGKGEYRVARGQTRNMTRVKADHPDAKVLLDLPLVGAQDRMTEVRKQIRQKIKSKEFGNASFKSSLVSGLDKHLENSFLKTILDVHEEFQSIPEDLIKQARQDLSIVT</sequence>
<evidence type="ECO:0000313" key="4">
    <source>
        <dbReference type="Proteomes" id="UP000114278"/>
    </source>
</evidence>
<evidence type="ECO:0000256" key="1">
    <source>
        <dbReference type="SAM" id="Coils"/>
    </source>
</evidence>
<organism evidence="3 4">
    <name type="scientific">Armadillidium vulgare iridescent virus</name>
    <dbReference type="NCBI Taxonomy" id="72201"/>
    <lineage>
        <taxon>Viruses</taxon>
        <taxon>Varidnaviria</taxon>
        <taxon>Bamfordvirae</taxon>
        <taxon>Nucleocytoviricota</taxon>
        <taxon>Megaviricetes</taxon>
        <taxon>Pimascovirales</taxon>
        <taxon>Pimascovirales incertae sedis</taxon>
        <taxon>Iridoviridae</taxon>
        <taxon>Betairidovirinae</taxon>
        <taxon>Iridovirus</taxon>
        <taxon>Iridovirus armadillidium1</taxon>
        <taxon>Invertebrate iridescent virus 31</taxon>
    </lineage>
</organism>
<keyword evidence="1" id="KW-0175">Coiled coil</keyword>
<dbReference type="Pfam" id="PF04383">
    <property type="entry name" value="KilA-N"/>
    <property type="match status" value="1"/>
</dbReference>
<evidence type="ECO:0000259" key="2">
    <source>
        <dbReference type="PROSITE" id="PS51301"/>
    </source>
</evidence>
<dbReference type="KEGG" id="vg:19738696"/>
<feature type="domain" description="KilA-N" evidence="2">
    <location>
        <begin position="15"/>
        <end position="122"/>
    </location>
</feature>
<dbReference type="Proteomes" id="UP000114278">
    <property type="component" value="Segment"/>
</dbReference>
<name>A0A068QLQ4_9VIRU</name>
<evidence type="ECO:0000313" key="3">
    <source>
        <dbReference type="EMBL" id="CCV02484.1"/>
    </source>
</evidence>
<dbReference type="GeneID" id="19738696"/>
<dbReference type="InterPro" id="IPR018004">
    <property type="entry name" value="KilA/APSES_HTH"/>
</dbReference>
<dbReference type="InterPro" id="IPR017880">
    <property type="entry name" value="KilA_N"/>
</dbReference>
<dbReference type="OrthoDB" id="28205at10239"/>
<gene>
    <name evidence="3" type="primary">112L</name>
    <name evidence="3" type="ORF">IIV31_112L</name>
</gene>
<keyword evidence="4" id="KW-1185">Reference proteome</keyword>
<dbReference type="EMBL" id="HF920637">
    <property type="protein sequence ID" value="CCV02484.1"/>
    <property type="molecule type" value="Genomic_DNA"/>
</dbReference>
<accession>A0A068QLQ4</accession>
<protein>
    <recommendedName>
        <fullName evidence="2">KilA-N domain-containing protein</fullName>
    </recommendedName>
</protein>
<reference evidence="3 4" key="1">
    <citation type="journal article" date="2014" name="J. Gen. Virol.">
        <title>Genome sequence of a crustacean iridovirus, IIV31, isolated from the pill bug, Armadillidium vulgare.</title>
        <authorList>
            <person name="Piegu B."/>
            <person name="Guizard S."/>
            <person name="Yeping T."/>
            <person name="Cruaud C."/>
            <person name="Asgari S."/>
            <person name="Bideshi D.K."/>
            <person name="Federici B.A."/>
            <person name="Bigot Y."/>
        </authorList>
    </citation>
    <scope>NUCLEOTIDE SEQUENCE [LARGE SCALE GENOMIC DNA]</scope>
</reference>